<dbReference type="PATRIC" id="fig|1618761.3.peg.814"/>
<name>A0A0G0DR62_9BACT</name>
<proteinExistence type="inferred from homology"/>
<organism evidence="5 6">
    <name type="scientific">Candidatus Nomurabacteria bacterium GW2011_GWE1_35_16</name>
    <dbReference type="NCBI Taxonomy" id="1618761"/>
    <lineage>
        <taxon>Bacteria</taxon>
        <taxon>Candidatus Nomuraibacteriota</taxon>
    </lineage>
</organism>
<dbReference type="InterPro" id="IPR015422">
    <property type="entry name" value="PyrdxlP-dep_Trfase_small"/>
</dbReference>
<dbReference type="SUPFAM" id="SSF53383">
    <property type="entry name" value="PLP-dependent transferases"/>
    <property type="match status" value="1"/>
</dbReference>
<dbReference type="InterPro" id="IPR000653">
    <property type="entry name" value="DegT/StrS_aminotransferase"/>
</dbReference>
<keyword evidence="5" id="KW-0808">Transferase</keyword>
<evidence type="ECO:0000313" key="5">
    <source>
        <dbReference type="EMBL" id="KKP65545.1"/>
    </source>
</evidence>
<dbReference type="GO" id="GO:0030170">
    <property type="term" value="F:pyridoxal phosphate binding"/>
    <property type="evidence" value="ECO:0007669"/>
    <property type="project" value="TreeGrafter"/>
</dbReference>
<dbReference type="GO" id="GO:0008483">
    <property type="term" value="F:transaminase activity"/>
    <property type="evidence" value="ECO:0007669"/>
    <property type="project" value="UniProtKB-KW"/>
</dbReference>
<dbReference type="InterPro" id="IPR015424">
    <property type="entry name" value="PyrdxlP-dep_Trfase"/>
</dbReference>
<dbReference type="CDD" id="cd00616">
    <property type="entry name" value="AHBA_syn"/>
    <property type="match status" value="1"/>
</dbReference>
<comment type="cofactor">
    <cofactor evidence="1">
        <name>pyridoxal 5'-phosphate</name>
        <dbReference type="ChEBI" id="CHEBI:597326"/>
    </cofactor>
</comment>
<keyword evidence="5" id="KW-0032">Aminotransferase</keyword>
<evidence type="ECO:0000256" key="4">
    <source>
        <dbReference type="RuleBase" id="RU004508"/>
    </source>
</evidence>
<dbReference type="PANTHER" id="PTHR30244">
    <property type="entry name" value="TRANSAMINASE"/>
    <property type="match status" value="1"/>
</dbReference>
<evidence type="ECO:0000256" key="2">
    <source>
        <dbReference type="ARBA" id="ARBA00022898"/>
    </source>
</evidence>
<dbReference type="Proteomes" id="UP000034952">
    <property type="component" value="Unassembled WGS sequence"/>
</dbReference>
<sequence length="416" mass="46684">MINKDQSLVPKRDYLPSSSKLITQEDLLTAIDAVLDVHFTEGRYNNLFQKLLSQICSRRYAISCNSGSSASWLAVSALKKAYNDIKDGDEIITVACGFPTTVNPILQNSLVPVFVDVNYETLNIDTRLIEAAISPKTKAIFVAHTLGNPVDIKTISEIAEKNNLHMILDCCDASGGFYDNKPIGQYGEMATFSFYPAHQSTMGEGGAVVTDDPKLLMMLNSLKSWGKDCFCETGKDNTCGHRFDKQYGTLPIGYDHKYVFSEIGMNLKVTDMQAALGFSQLKKLQDFKNKRQENYNILSNGMKPLSNIFVPLQALKESDPSWFGYPIIFRSDDNNISALINHLENNCKIGTRRVFAGNLIRHPAYIKLPKGAYRVSEQLMNTDRVMNNVFWVGVHPALDKDCMNYIVESIRDFYGR</sequence>
<dbReference type="FunFam" id="3.40.640.10:FF:000079">
    <property type="entry name" value="LPS biosynthesis protein"/>
    <property type="match status" value="1"/>
</dbReference>
<protein>
    <submittedName>
        <fullName evidence="5">DegT/DnrJ/EryC1/StrS aminotransferase</fullName>
    </submittedName>
</protein>
<dbReference type="EMBL" id="LBPY01000025">
    <property type="protein sequence ID" value="KKP65545.1"/>
    <property type="molecule type" value="Genomic_DNA"/>
</dbReference>
<reference evidence="5 6" key="1">
    <citation type="journal article" date="2015" name="Nature">
        <title>rRNA introns, odd ribosomes, and small enigmatic genomes across a large radiation of phyla.</title>
        <authorList>
            <person name="Brown C.T."/>
            <person name="Hug L.A."/>
            <person name="Thomas B.C."/>
            <person name="Sharon I."/>
            <person name="Castelle C.J."/>
            <person name="Singh A."/>
            <person name="Wilkins M.J."/>
            <person name="Williams K.H."/>
            <person name="Banfield J.F."/>
        </authorList>
    </citation>
    <scope>NUCLEOTIDE SEQUENCE [LARGE SCALE GENOMIC DNA]</scope>
</reference>
<dbReference type="Pfam" id="PF01041">
    <property type="entry name" value="DegT_DnrJ_EryC1"/>
    <property type="match status" value="1"/>
</dbReference>
<dbReference type="AlphaFoldDB" id="A0A0G0DR62"/>
<dbReference type="GO" id="GO:0000271">
    <property type="term" value="P:polysaccharide biosynthetic process"/>
    <property type="evidence" value="ECO:0007669"/>
    <property type="project" value="TreeGrafter"/>
</dbReference>
<dbReference type="NCBIfam" id="NF011936">
    <property type="entry name" value="PRK15407.1"/>
    <property type="match status" value="1"/>
</dbReference>
<comment type="caution">
    <text evidence="5">The sequence shown here is derived from an EMBL/GenBank/DDBJ whole genome shotgun (WGS) entry which is preliminary data.</text>
</comment>
<accession>A0A0G0DR62</accession>
<comment type="similarity">
    <text evidence="3 4">Belongs to the DegT/DnrJ/EryC1 family.</text>
</comment>
<dbReference type="PIRSF" id="PIRSF000390">
    <property type="entry name" value="PLP_StrS"/>
    <property type="match status" value="1"/>
</dbReference>
<dbReference type="Gene3D" id="3.90.1150.10">
    <property type="entry name" value="Aspartate Aminotransferase, domain 1"/>
    <property type="match status" value="1"/>
</dbReference>
<dbReference type="Gene3D" id="3.40.640.10">
    <property type="entry name" value="Type I PLP-dependent aspartate aminotransferase-like (Major domain)"/>
    <property type="match status" value="1"/>
</dbReference>
<gene>
    <name evidence="5" type="ORF">UR64_C0025G0007</name>
</gene>
<evidence type="ECO:0000256" key="1">
    <source>
        <dbReference type="ARBA" id="ARBA00001933"/>
    </source>
</evidence>
<evidence type="ECO:0000256" key="3">
    <source>
        <dbReference type="ARBA" id="ARBA00037999"/>
    </source>
</evidence>
<dbReference type="PANTHER" id="PTHR30244:SF34">
    <property type="entry name" value="DTDP-4-AMINO-4,6-DIDEOXYGALACTOSE TRANSAMINASE"/>
    <property type="match status" value="1"/>
</dbReference>
<dbReference type="InterPro" id="IPR015421">
    <property type="entry name" value="PyrdxlP-dep_Trfase_major"/>
</dbReference>
<keyword evidence="2 4" id="KW-0663">Pyridoxal phosphate</keyword>
<evidence type="ECO:0000313" key="6">
    <source>
        <dbReference type="Proteomes" id="UP000034952"/>
    </source>
</evidence>